<reference evidence="9 10" key="1">
    <citation type="submission" date="2019-07" db="EMBL/GenBank/DDBJ databases">
        <title>The pathways for chlorine oxyanion respiration interact through the shared metabolite chlorate.</title>
        <authorList>
            <person name="Barnum T.P."/>
            <person name="Cheng Y."/>
            <person name="Hill K.A."/>
            <person name="Lucas L.N."/>
            <person name="Carlson H.K."/>
            <person name="Coates J.D."/>
        </authorList>
    </citation>
    <scope>NUCLEOTIDE SEQUENCE [LARGE SCALE GENOMIC DNA]</scope>
    <source>
        <strain evidence="9">BK-3</strain>
    </source>
</reference>
<gene>
    <name evidence="9" type="ORF">FHK82_07135</name>
</gene>
<dbReference type="PROSITE" id="PS50928">
    <property type="entry name" value="ABC_TM1"/>
    <property type="match status" value="1"/>
</dbReference>
<evidence type="ECO:0000313" key="10">
    <source>
        <dbReference type="Proteomes" id="UP000317355"/>
    </source>
</evidence>
<name>A0A558D6M5_9GAMM</name>
<comment type="subcellular location">
    <subcellularLocation>
        <location evidence="1 7">Cell membrane</location>
        <topology evidence="1 7">Multi-pass membrane protein</topology>
    </subcellularLocation>
</comment>
<protein>
    <submittedName>
        <fullName evidence="9">ABC transporter permease subunit</fullName>
    </submittedName>
</protein>
<evidence type="ECO:0000256" key="1">
    <source>
        <dbReference type="ARBA" id="ARBA00004651"/>
    </source>
</evidence>
<sequence>MRINSRAIGIQLLSLLSLVLIWTVMAAFAPTELLPPPWQVFERIYDEISSGELVYHCMATLGRVITAFTLAMVIGIMIGLVMGLQKAIGRFFDPWLLLMLNLPALVIIILCYLWVGLNEVAAILAVTINKIPNVAVTLREGAKALDRDLLEMARCYRLSKRTTLTEVIWPQLTPFIAAAARSGLALVWKIVLVVELLGRSNGVGFQLHLYFQMFDITGILAYSIAFIVIIWVIEYAAVRPWEQHVNSWRKA</sequence>
<keyword evidence="6 7" id="KW-0472">Membrane</keyword>
<dbReference type="Proteomes" id="UP000317355">
    <property type="component" value="Unassembled WGS sequence"/>
</dbReference>
<feature type="transmembrane region" description="Helical" evidence="7">
    <location>
        <begin position="64"/>
        <end position="84"/>
    </location>
</feature>
<dbReference type="GO" id="GO:0005886">
    <property type="term" value="C:plasma membrane"/>
    <property type="evidence" value="ECO:0007669"/>
    <property type="project" value="UniProtKB-SubCell"/>
</dbReference>
<evidence type="ECO:0000259" key="8">
    <source>
        <dbReference type="PROSITE" id="PS50928"/>
    </source>
</evidence>
<dbReference type="EMBL" id="VMRY01000020">
    <property type="protein sequence ID" value="TVT56664.1"/>
    <property type="molecule type" value="Genomic_DNA"/>
</dbReference>
<dbReference type="Pfam" id="PF00528">
    <property type="entry name" value="BPD_transp_1"/>
    <property type="match status" value="1"/>
</dbReference>
<feature type="transmembrane region" description="Helical" evidence="7">
    <location>
        <begin position="209"/>
        <end position="233"/>
    </location>
</feature>
<evidence type="ECO:0000256" key="4">
    <source>
        <dbReference type="ARBA" id="ARBA00022692"/>
    </source>
</evidence>
<dbReference type="Gene3D" id="1.10.3720.10">
    <property type="entry name" value="MetI-like"/>
    <property type="match status" value="1"/>
</dbReference>
<keyword evidence="4 7" id="KW-0812">Transmembrane</keyword>
<comment type="similarity">
    <text evidence="7">Belongs to the binding-protein-dependent transport system permease family.</text>
</comment>
<feature type="transmembrane region" description="Helical" evidence="7">
    <location>
        <begin position="96"/>
        <end position="115"/>
    </location>
</feature>
<accession>A0A558D6M5</accession>
<keyword evidence="2 7" id="KW-0813">Transport</keyword>
<dbReference type="PANTHER" id="PTHR30151:SF38">
    <property type="entry name" value="ALIPHATIC SULFONATES TRANSPORT PERMEASE PROTEIN SSUC-RELATED"/>
    <property type="match status" value="1"/>
</dbReference>
<dbReference type="CDD" id="cd06261">
    <property type="entry name" value="TM_PBP2"/>
    <property type="match status" value="1"/>
</dbReference>
<dbReference type="PANTHER" id="PTHR30151">
    <property type="entry name" value="ALKANE SULFONATE ABC TRANSPORTER-RELATED, MEMBRANE SUBUNIT"/>
    <property type="match status" value="1"/>
</dbReference>
<organism evidence="9 10">
    <name type="scientific">Sedimenticola thiotaurini</name>
    <dbReference type="NCBI Taxonomy" id="1543721"/>
    <lineage>
        <taxon>Bacteria</taxon>
        <taxon>Pseudomonadati</taxon>
        <taxon>Pseudomonadota</taxon>
        <taxon>Gammaproteobacteria</taxon>
        <taxon>Chromatiales</taxon>
        <taxon>Sedimenticolaceae</taxon>
        <taxon>Sedimenticola</taxon>
    </lineage>
</organism>
<keyword evidence="5 7" id="KW-1133">Transmembrane helix</keyword>
<evidence type="ECO:0000256" key="6">
    <source>
        <dbReference type="ARBA" id="ARBA00023136"/>
    </source>
</evidence>
<dbReference type="InterPro" id="IPR035906">
    <property type="entry name" value="MetI-like_sf"/>
</dbReference>
<evidence type="ECO:0000256" key="5">
    <source>
        <dbReference type="ARBA" id="ARBA00022989"/>
    </source>
</evidence>
<dbReference type="SUPFAM" id="SSF161098">
    <property type="entry name" value="MetI-like"/>
    <property type="match status" value="1"/>
</dbReference>
<comment type="caution">
    <text evidence="9">The sequence shown here is derived from an EMBL/GenBank/DDBJ whole genome shotgun (WGS) entry which is preliminary data.</text>
</comment>
<keyword evidence="3" id="KW-1003">Cell membrane</keyword>
<evidence type="ECO:0000313" key="9">
    <source>
        <dbReference type="EMBL" id="TVT56664.1"/>
    </source>
</evidence>
<evidence type="ECO:0000256" key="7">
    <source>
        <dbReference type="RuleBase" id="RU363032"/>
    </source>
</evidence>
<dbReference type="GO" id="GO:0055085">
    <property type="term" value="P:transmembrane transport"/>
    <property type="evidence" value="ECO:0007669"/>
    <property type="project" value="InterPro"/>
</dbReference>
<dbReference type="InterPro" id="IPR000515">
    <property type="entry name" value="MetI-like"/>
</dbReference>
<proteinExistence type="inferred from homology"/>
<feature type="domain" description="ABC transmembrane type-1" evidence="8">
    <location>
        <begin position="57"/>
        <end position="237"/>
    </location>
</feature>
<evidence type="ECO:0000256" key="2">
    <source>
        <dbReference type="ARBA" id="ARBA00022448"/>
    </source>
</evidence>
<evidence type="ECO:0000256" key="3">
    <source>
        <dbReference type="ARBA" id="ARBA00022475"/>
    </source>
</evidence>
<dbReference type="AlphaFoldDB" id="A0A558D6M5"/>